<gene>
    <name evidence="1" type="ORF">DM02DRAFT_647219</name>
</gene>
<dbReference type="AlphaFoldDB" id="A0A2V1D281"/>
<sequence>MACRVTSMHRVKWERYARCLYCWAPQTICNKWEETSTQAVAALLAFQQPMCTPWLEQQIQDAAIVHGSDEV</sequence>
<accession>A0A2V1D281</accession>
<keyword evidence="2" id="KW-1185">Reference proteome</keyword>
<dbReference type="OrthoDB" id="3777190at2759"/>
<organism evidence="1 2">
    <name type="scientific">Periconia macrospinosa</name>
    <dbReference type="NCBI Taxonomy" id="97972"/>
    <lineage>
        <taxon>Eukaryota</taxon>
        <taxon>Fungi</taxon>
        <taxon>Dikarya</taxon>
        <taxon>Ascomycota</taxon>
        <taxon>Pezizomycotina</taxon>
        <taxon>Dothideomycetes</taxon>
        <taxon>Pleosporomycetidae</taxon>
        <taxon>Pleosporales</taxon>
        <taxon>Massarineae</taxon>
        <taxon>Periconiaceae</taxon>
        <taxon>Periconia</taxon>
    </lineage>
</organism>
<protein>
    <submittedName>
        <fullName evidence="1">Uncharacterized protein</fullName>
    </submittedName>
</protein>
<evidence type="ECO:0000313" key="1">
    <source>
        <dbReference type="EMBL" id="PVH91729.1"/>
    </source>
</evidence>
<dbReference type="EMBL" id="KZ805792">
    <property type="protein sequence ID" value="PVH91729.1"/>
    <property type="molecule type" value="Genomic_DNA"/>
</dbReference>
<dbReference type="Proteomes" id="UP000244855">
    <property type="component" value="Unassembled WGS sequence"/>
</dbReference>
<evidence type="ECO:0000313" key="2">
    <source>
        <dbReference type="Proteomes" id="UP000244855"/>
    </source>
</evidence>
<name>A0A2V1D281_9PLEO</name>
<proteinExistence type="predicted"/>
<reference evidence="1 2" key="1">
    <citation type="journal article" date="2018" name="Sci. Rep.">
        <title>Comparative genomics provides insights into the lifestyle and reveals functional heterogeneity of dark septate endophytic fungi.</title>
        <authorList>
            <person name="Knapp D.G."/>
            <person name="Nemeth J.B."/>
            <person name="Barry K."/>
            <person name="Hainaut M."/>
            <person name="Henrissat B."/>
            <person name="Johnson J."/>
            <person name="Kuo A."/>
            <person name="Lim J.H.P."/>
            <person name="Lipzen A."/>
            <person name="Nolan M."/>
            <person name="Ohm R.A."/>
            <person name="Tamas L."/>
            <person name="Grigoriev I.V."/>
            <person name="Spatafora J.W."/>
            <person name="Nagy L.G."/>
            <person name="Kovacs G.M."/>
        </authorList>
    </citation>
    <scope>NUCLEOTIDE SEQUENCE [LARGE SCALE GENOMIC DNA]</scope>
    <source>
        <strain evidence="1 2">DSE2036</strain>
    </source>
</reference>